<keyword evidence="3" id="KW-1185">Reference proteome</keyword>
<dbReference type="RefSeq" id="XP_039138066.1">
    <property type="nucleotide sequence ID" value="XM_039282132.1"/>
</dbReference>
<dbReference type="Pfam" id="PF13952">
    <property type="entry name" value="DUF4216"/>
    <property type="match status" value="1"/>
</dbReference>
<reference evidence="4 5" key="1">
    <citation type="submission" date="2025-04" db="UniProtKB">
        <authorList>
            <consortium name="RefSeq"/>
        </authorList>
    </citation>
    <scope>IDENTIFICATION</scope>
</reference>
<organism evidence="3 5">
    <name type="scientific">Dioscorea cayennensis subsp. rotundata</name>
    <name type="common">White Guinea yam</name>
    <name type="synonym">Dioscorea rotundata</name>
    <dbReference type="NCBI Taxonomy" id="55577"/>
    <lineage>
        <taxon>Eukaryota</taxon>
        <taxon>Viridiplantae</taxon>
        <taxon>Streptophyta</taxon>
        <taxon>Embryophyta</taxon>
        <taxon>Tracheophyta</taxon>
        <taxon>Spermatophyta</taxon>
        <taxon>Magnoliopsida</taxon>
        <taxon>Liliopsida</taxon>
        <taxon>Dioscoreales</taxon>
        <taxon>Dioscoreaceae</taxon>
        <taxon>Dioscorea</taxon>
    </lineage>
</organism>
<dbReference type="InterPro" id="IPR025312">
    <property type="entry name" value="DUF4216"/>
</dbReference>
<evidence type="ECO:0000259" key="1">
    <source>
        <dbReference type="Pfam" id="PF13952"/>
    </source>
</evidence>
<accession>A0AB40CDU7</accession>
<dbReference type="GeneID" id="120275522"/>
<sequence>MSKPFTHAISELCNVLKILCGKVLNVDELDKLQLRAAICLCQLEKIFPPSFFTVMVHLVIHLPLEAKLGGPVHYRWMYPIERFLLKLKTYVRNKRYPEGSIAEGFLVEECVTFCSRYMVDVDTIFDKTARNLREINQEINTTPYLFASGGEPIGKVDVTELNTKSWAQAHRYVLLHHEAIEAFQLEYRNKLREQFQGRRSNAHEIDKKFTETFHEWLGEIICKQANVSEEVRFLAQGPNRIIKSYKGYIINGFRFHTKSRERFRRTQNSGCLVTSSTTRYATARDPNPSQGNVDYYGIINDIIELDYFGKCKVVLFRCDWADVNTSRGSRKDAYGFTMVNFNRLIHTGDHILDEPYVFSSQVKQVFYSEEPKEAGWSIVIRNQPREVFDMGDEFVENGSRTECFPSSDANILDANNDGQWLREDFTEDIYVS</sequence>
<feature type="domain" description="DUF4218" evidence="2">
    <location>
        <begin position="19"/>
        <end position="131"/>
    </location>
</feature>
<name>A0AB40CDU7_DIOCR</name>
<feature type="domain" description="DUF4216" evidence="1">
    <location>
        <begin position="303"/>
        <end position="379"/>
    </location>
</feature>
<evidence type="ECO:0000313" key="5">
    <source>
        <dbReference type="RefSeq" id="XP_039138067.1"/>
    </source>
</evidence>
<proteinExistence type="predicted"/>
<dbReference type="PANTHER" id="PTHR48258">
    <property type="entry name" value="DUF4218 DOMAIN-CONTAINING PROTEIN-RELATED"/>
    <property type="match status" value="1"/>
</dbReference>
<dbReference type="AlphaFoldDB" id="A0AB40CDU7"/>
<gene>
    <name evidence="4 5" type="primary">LOC120275522</name>
</gene>
<evidence type="ECO:0000313" key="4">
    <source>
        <dbReference type="RefSeq" id="XP_039138066.1"/>
    </source>
</evidence>
<evidence type="ECO:0000313" key="3">
    <source>
        <dbReference type="Proteomes" id="UP001515500"/>
    </source>
</evidence>
<dbReference type="Proteomes" id="UP001515500">
    <property type="component" value="Chromosome 14"/>
</dbReference>
<dbReference type="InterPro" id="IPR025452">
    <property type="entry name" value="DUF4218"/>
</dbReference>
<protein>
    <submittedName>
        <fullName evidence="4 5">Uncharacterized protein LOC120275522 isoform X1</fullName>
    </submittedName>
</protein>
<dbReference type="RefSeq" id="XP_039138067.1">
    <property type="nucleotide sequence ID" value="XM_039282133.1"/>
</dbReference>
<evidence type="ECO:0000259" key="2">
    <source>
        <dbReference type="Pfam" id="PF13960"/>
    </source>
</evidence>
<dbReference type="Pfam" id="PF13960">
    <property type="entry name" value="DUF4218"/>
    <property type="match status" value="1"/>
</dbReference>
<dbReference type="PANTHER" id="PTHR48258:SF15">
    <property type="entry name" value="OS02G0543900 PROTEIN"/>
    <property type="match status" value="1"/>
</dbReference>